<dbReference type="GO" id="GO:0010181">
    <property type="term" value="F:FMN binding"/>
    <property type="evidence" value="ECO:0007669"/>
    <property type="project" value="InterPro"/>
</dbReference>
<evidence type="ECO:0000256" key="3">
    <source>
        <dbReference type="ARBA" id="ARBA00023002"/>
    </source>
</evidence>
<dbReference type="InterPro" id="IPR019917">
    <property type="entry name" value="RutF"/>
</dbReference>
<organism evidence="6 7">
    <name type="scientific">Pantoea ananas</name>
    <name type="common">Erwinia uredovora</name>
    <dbReference type="NCBI Taxonomy" id="553"/>
    <lineage>
        <taxon>Bacteria</taxon>
        <taxon>Pseudomonadati</taxon>
        <taxon>Pseudomonadota</taxon>
        <taxon>Gammaproteobacteria</taxon>
        <taxon>Enterobacterales</taxon>
        <taxon>Erwiniaceae</taxon>
        <taxon>Pantoea</taxon>
    </lineage>
</organism>
<evidence type="ECO:0000313" key="7">
    <source>
        <dbReference type="Proteomes" id="UP000663901"/>
    </source>
</evidence>
<comment type="catalytic activity">
    <reaction evidence="5">
        <text>FMNH2 + NAD(+) = FMN + NADH + 2 H(+)</text>
        <dbReference type="Rhea" id="RHEA:21620"/>
        <dbReference type="ChEBI" id="CHEBI:15378"/>
        <dbReference type="ChEBI" id="CHEBI:57540"/>
        <dbReference type="ChEBI" id="CHEBI:57618"/>
        <dbReference type="ChEBI" id="CHEBI:57945"/>
        <dbReference type="ChEBI" id="CHEBI:58210"/>
        <dbReference type="EC" id="1.5.1.42"/>
    </reaction>
</comment>
<keyword evidence="6" id="KW-0614">Plasmid</keyword>
<keyword evidence="2 5" id="KW-0288">FMN</keyword>
<dbReference type="EC" id="1.5.1.42" evidence="5"/>
<dbReference type="PANTHER" id="PTHR30466">
    <property type="entry name" value="FLAVIN REDUCTASE"/>
    <property type="match status" value="1"/>
</dbReference>
<comment type="function">
    <text evidence="5">Catalyzes the reduction of FMN to FMNH2 which is used to reduce pyrimidine by RutA via the Rut pathway.</text>
</comment>
<dbReference type="Proteomes" id="UP000663901">
    <property type="component" value="Plasmid pOC5aA"/>
</dbReference>
<evidence type="ECO:0000256" key="4">
    <source>
        <dbReference type="ARBA" id="ARBA00023027"/>
    </source>
</evidence>
<proteinExistence type="inferred from homology"/>
<dbReference type="HAMAP" id="MF_00833">
    <property type="entry name" value="RutF"/>
    <property type="match status" value="1"/>
</dbReference>
<comment type="similarity">
    <text evidence="5">Belongs to the non-flavoprotein flavin reductase family. RutF subfamily.</text>
</comment>
<reference evidence="6" key="1">
    <citation type="submission" date="2020-07" db="EMBL/GenBank/DDBJ databases">
        <title>Genome Sequences for Panteoa spp. that cause Center Rot in Onions.</title>
        <authorList>
            <person name="Asselin J.A."/>
            <person name="Helmann T."/>
            <person name="Beer S."/>
            <person name="Stodghill P."/>
        </authorList>
    </citation>
    <scope>NUCLEOTIDE SEQUENCE</scope>
    <source>
        <strain evidence="6">OC5a</strain>
        <plasmid evidence="6">pOC5aA</plasmid>
    </source>
</reference>
<dbReference type="SUPFAM" id="SSF50475">
    <property type="entry name" value="FMN-binding split barrel"/>
    <property type="match status" value="1"/>
</dbReference>
<sequence length="184" mass="19938">MQSTLNATLPATDMPLAEKEAAVEKQEYRNAMARLGSAVNIITTDGPGGRAGFTASAVCSVTDTPPTLLVCLNRSASVHPAFIQNQVLCVNTLADSHESLSNLFGGKTPMEQRFDAAEWTDLATGSPILTNALVSFDCKVTQITRVGTHDIMFCEVVALRCNDDCHGLAYFDRRYHPLMRQIAC</sequence>
<dbReference type="AlphaFoldDB" id="A0A8A4JX91"/>
<keyword evidence="4 5" id="KW-0520">NAD</keyword>
<dbReference type="NCBIfam" id="TIGR03615">
    <property type="entry name" value="RutF"/>
    <property type="match status" value="1"/>
</dbReference>
<dbReference type="GO" id="GO:0042602">
    <property type="term" value="F:riboflavin reductase (NADPH) activity"/>
    <property type="evidence" value="ECO:0007669"/>
    <property type="project" value="UniProtKB-UniRule"/>
</dbReference>
<evidence type="ECO:0000256" key="2">
    <source>
        <dbReference type="ARBA" id="ARBA00022643"/>
    </source>
</evidence>
<dbReference type="InterPro" id="IPR012349">
    <property type="entry name" value="Split_barrel_FMN-bd"/>
</dbReference>
<keyword evidence="1 5" id="KW-0285">Flavoprotein</keyword>
<dbReference type="InterPro" id="IPR050268">
    <property type="entry name" value="NADH-dep_flavin_reductase"/>
</dbReference>
<dbReference type="SMART" id="SM00903">
    <property type="entry name" value="Flavin_Reduct"/>
    <property type="match status" value="1"/>
</dbReference>
<dbReference type="GO" id="GO:0019740">
    <property type="term" value="P:nitrogen utilization"/>
    <property type="evidence" value="ECO:0007669"/>
    <property type="project" value="UniProtKB-UniRule"/>
</dbReference>
<geneLocation type="plasmid" evidence="6 7">
    <name>pOC5aA</name>
</geneLocation>
<protein>
    <recommendedName>
        <fullName evidence="5">FMN reductase (NADH) RutF</fullName>
        <ecNumber evidence="5">1.5.1.42</ecNumber>
    </recommendedName>
    <alternativeName>
        <fullName evidence="5">FMN reductase</fullName>
    </alternativeName>
    <alternativeName>
        <fullName evidence="5">NADH-flavin reductase RutF</fullName>
    </alternativeName>
    <alternativeName>
        <fullName evidence="5">NADH:flavin oxidoreductase</fullName>
    </alternativeName>
</protein>
<name>A0A8A4JX91_PANAN</name>
<dbReference type="InterPro" id="IPR002563">
    <property type="entry name" value="Flavin_Rdtase-like_dom"/>
</dbReference>
<evidence type="ECO:0000256" key="1">
    <source>
        <dbReference type="ARBA" id="ARBA00022630"/>
    </source>
</evidence>
<dbReference type="Gene3D" id="2.30.110.10">
    <property type="entry name" value="Electron Transport, Fmn-binding Protein, Chain A"/>
    <property type="match status" value="1"/>
</dbReference>
<dbReference type="PANTHER" id="PTHR30466:SF1">
    <property type="entry name" value="FMN REDUCTASE (NADH) RUTF"/>
    <property type="match status" value="1"/>
</dbReference>
<dbReference type="GO" id="GO:0006212">
    <property type="term" value="P:uracil catabolic process"/>
    <property type="evidence" value="ECO:0007669"/>
    <property type="project" value="UniProtKB-UniRule"/>
</dbReference>
<dbReference type="Pfam" id="PF01613">
    <property type="entry name" value="Flavin_Reduct"/>
    <property type="match status" value="1"/>
</dbReference>
<gene>
    <name evidence="5 6" type="primary">rutF</name>
    <name evidence="6" type="ORF">H0Z12_00120</name>
</gene>
<keyword evidence="3 5" id="KW-0560">Oxidoreductase</keyword>
<evidence type="ECO:0000313" key="6">
    <source>
        <dbReference type="EMBL" id="QTC44315.1"/>
    </source>
</evidence>
<dbReference type="GO" id="GO:0052874">
    <property type="term" value="F:FMN reductase (NADH) activity"/>
    <property type="evidence" value="ECO:0007669"/>
    <property type="project" value="UniProtKB-EC"/>
</dbReference>
<dbReference type="EMBL" id="CP059083">
    <property type="protein sequence ID" value="QTC44315.1"/>
    <property type="molecule type" value="Genomic_DNA"/>
</dbReference>
<accession>A0A8A4JX91</accession>
<evidence type="ECO:0000256" key="5">
    <source>
        <dbReference type="HAMAP-Rule" id="MF_00833"/>
    </source>
</evidence>